<keyword evidence="8" id="KW-1185">Reference proteome</keyword>
<dbReference type="PANTHER" id="PTHR43027:SF2">
    <property type="entry name" value="TRANSPORT PERMEASE PROTEIN"/>
    <property type="match status" value="1"/>
</dbReference>
<evidence type="ECO:0000256" key="3">
    <source>
        <dbReference type="ARBA" id="ARBA00022989"/>
    </source>
</evidence>
<dbReference type="InterPro" id="IPR052902">
    <property type="entry name" value="ABC-2_transporter"/>
</dbReference>
<feature type="transmembrane region" description="Helical" evidence="5">
    <location>
        <begin position="356"/>
        <end position="378"/>
    </location>
</feature>
<dbReference type="InterPro" id="IPR013525">
    <property type="entry name" value="ABC2_TM"/>
</dbReference>
<protein>
    <recommendedName>
        <fullName evidence="5">Transport permease protein</fullName>
    </recommendedName>
</protein>
<keyword evidence="3 5" id="KW-1133">Transmembrane helix</keyword>
<keyword evidence="5" id="KW-1003">Cell membrane</keyword>
<dbReference type="Proteomes" id="UP001162836">
    <property type="component" value="Unassembled WGS sequence"/>
</dbReference>
<reference evidence="7 8" key="1">
    <citation type="journal article" date="2023" name="Antonie Van Leeuwenhoek">
        <title>Unveiling the genomic potential of a novel thermostable glycoside hydrolases producing Neobacillus sedimentimangrovi UE25.</title>
        <authorList>
            <person name="Ejaz U."/>
            <person name="Saleem F."/>
            <person name="Rashid R."/>
            <person name="Hasan K.A."/>
            <person name="Syed M.N."/>
            <person name="Sohail M."/>
        </authorList>
    </citation>
    <scope>NUCLEOTIDE SEQUENCE [LARGE SCALE GENOMIC DNA]</scope>
    <source>
        <strain evidence="7 8">UE25</strain>
    </source>
</reference>
<dbReference type="PANTHER" id="PTHR43027">
    <property type="entry name" value="DOXORUBICIN RESISTANCE ABC TRANSPORTER PERMEASE PROTEIN DRRC-RELATED"/>
    <property type="match status" value="1"/>
</dbReference>
<evidence type="ECO:0000256" key="2">
    <source>
        <dbReference type="ARBA" id="ARBA00022692"/>
    </source>
</evidence>
<dbReference type="RefSeq" id="WP_231314523.1">
    <property type="nucleotide sequence ID" value="NZ_JAJODE010000010.1"/>
</dbReference>
<feature type="transmembrane region" description="Helical" evidence="5">
    <location>
        <begin position="299"/>
        <end position="318"/>
    </location>
</feature>
<keyword evidence="2 5" id="KW-0812">Transmembrane</keyword>
<keyword evidence="5" id="KW-0813">Transport</keyword>
<gene>
    <name evidence="7" type="ORF">LRS37_05570</name>
</gene>
<feature type="transmembrane region" description="Helical" evidence="5">
    <location>
        <begin position="266"/>
        <end position="287"/>
    </location>
</feature>
<feature type="transmembrane region" description="Helical" evidence="5">
    <location>
        <begin position="188"/>
        <end position="210"/>
    </location>
</feature>
<sequence length="387" mass="43286">MSLLLTQAKNGGIKLNNWQQFKKMFMTQLKLTLREKQAWFWGIFFPVILMVIFMVIFSDNSDDEFKTEVAIVKEHPNPTSDMLFTQLSQLPILEVKSDKPVSRKQAEKWVKNKTVDAAIVFPETEGGGQFVILVNKEEEQGMTTQVISSVLDKFVQQANLTAVGATPSFDVQFESISSGNADLSYTDFLLTGMIALSIAQGGMFGMVDLVEMRRKGLIKRLRMTPANMGIFGLSDMIMRLLFSIVQILLLSLIGVFIFGANLYINYLSLAIVFLFGALSFNALGYFISSISTTQNAYMGIANIFSFLMMFLSGIFFPIETMPEWLVPVSKVLPLTYFAEGLRDSMVYETGVMSSTLWFGIGILVIWGALSFLAGSLLYKRKSIVATR</sequence>
<keyword evidence="4 5" id="KW-0472">Membrane</keyword>
<dbReference type="EMBL" id="JAJODE010000010">
    <property type="protein sequence ID" value="MCD4838350.1"/>
    <property type="molecule type" value="Genomic_DNA"/>
</dbReference>
<dbReference type="InterPro" id="IPR047817">
    <property type="entry name" value="ABC2_TM_bact-type"/>
</dbReference>
<evidence type="ECO:0000256" key="4">
    <source>
        <dbReference type="ARBA" id="ARBA00023136"/>
    </source>
</evidence>
<dbReference type="PROSITE" id="PS51012">
    <property type="entry name" value="ABC_TM2"/>
    <property type="match status" value="1"/>
</dbReference>
<comment type="subcellular location">
    <subcellularLocation>
        <location evidence="5">Cell membrane</location>
        <topology evidence="5">Multi-pass membrane protein</topology>
    </subcellularLocation>
    <subcellularLocation>
        <location evidence="1">Membrane</location>
        <topology evidence="1">Multi-pass membrane protein</topology>
    </subcellularLocation>
</comment>
<feature type="transmembrane region" description="Helical" evidence="5">
    <location>
        <begin position="38"/>
        <end position="57"/>
    </location>
</feature>
<organism evidence="7 8">
    <name type="scientific">Neobacillus sedimentimangrovi</name>
    <dbReference type="NCBI Taxonomy" id="2699460"/>
    <lineage>
        <taxon>Bacteria</taxon>
        <taxon>Bacillati</taxon>
        <taxon>Bacillota</taxon>
        <taxon>Bacilli</taxon>
        <taxon>Bacillales</taxon>
        <taxon>Bacillaceae</taxon>
        <taxon>Neobacillus</taxon>
    </lineage>
</organism>
<dbReference type="PRINTS" id="PR00164">
    <property type="entry name" value="ABC2TRNSPORT"/>
</dbReference>
<accession>A0ABS8QGP8</accession>
<evidence type="ECO:0000256" key="1">
    <source>
        <dbReference type="ARBA" id="ARBA00004141"/>
    </source>
</evidence>
<feature type="transmembrane region" description="Helical" evidence="5">
    <location>
        <begin position="240"/>
        <end position="260"/>
    </location>
</feature>
<evidence type="ECO:0000259" key="6">
    <source>
        <dbReference type="PROSITE" id="PS51012"/>
    </source>
</evidence>
<evidence type="ECO:0000313" key="8">
    <source>
        <dbReference type="Proteomes" id="UP001162836"/>
    </source>
</evidence>
<proteinExistence type="inferred from homology"/>
<evidence type="ECO:0000256" key="5">
    <source>
        <dbReference type="RuleBase" id="RU361157"/>
    </source>
</evidence>
<feature type="domain" description="ABC transmembrane type-2" evidence="6">
    <location>
        <begin position="153"/>
        <end position="381"/>
    </location>
</feature>
<comment type="similarity">
    <text evidence="5">Belongs to the ABC-2 integral membrane protein family.</text>
</comment>
<name>A0ABS8QGP8_9BACI</name>
<dbReference type="Pfam" id="PF12698">
    <property type="entry name" value="ABC2_membrane_3"/>
    <property type="match status" value="1"/>
</dbReference>
<dbReference type="InterPro" id="IPR000412">
    <property type="entry name" value="ABC_2_transport"/>
</dbReference>
<comment type="caution">
    <text evidence="7">The sequence shown here is derived from an EMBL/GenBank/DDBJ whole genome shotgun (WGS) entry which is preliminary data.</text>
</comment>
<evidence type="ECO:0000313" key="7">
    <source>
        <dbReference type="EMBL" id="MCD4838350.1"/>
    </source>
</evidence>